<proteinExistence type="predicted"/>
<dbReference type="EMBL" id="JAQQPM010000006">
    <property type="protein sequence ID" value="KAK2072645.1"/>
    <property type="molecule type" value="Genomic_DNA"/>
</dbReference>
<evidence type="ECO:0000256" key="1">
    <source>
        <dbReference type="SAM" id="MobiDB-lite"/>
    </source>
</evidence>
<evidence type="ECO:0000313" key="3">
    <source>
        <dbReference type="Proteomes" id="UP001217918"/>
    </source>
</evidence>
<feature type="region of interest" description="Disordered" evidence="1">
    <location>
        <begin position="117"/>
        <end position="138"/>
    </location>
</feature>
<sequence>MDERASPARVAELDDHRPYRPVHVGPVCRVQTNEQRFGSQAVEDIRAWLLETPQFFNDVDVSDGDESDDDDDDDDDDADDAEFSVASDVGGSPGPEESQVVGDAYNESISLESAEDAAFLEPPPSTQSTAQASSDQHQTFPRVARLRCNLTALSQRYNLYFAAYQDKIYVYQPSSGIQILPDPSLVLRPTRTPFAKYFGGQLDKQFSHQANQIMVGELGNLEVLLLGYDDGDVVGFYTDAIATHIETRMLRRAQRSSIFARPATPQVLEEVLWSTKHRPPLPKPFFHENVSMSAWGLALHKQSRLIAVSSNRHEVTVFAFAIRSDPGPLGSTTAPDDKSPVLWSGHTALQLEKHFQYRNRTWRIVLPLGPEGANIPNISFMDDEVGDAEKVLAVDIEGNTWFLDIWRIGVPPIIYPRTAPRGPEHHRYPGWGCLVLPDHSFKPVKTYREALGLAKKHIYRNGVPNSVPGWENWLDITCSLFYLKDAAAEPRIYLRNRHVMSYADFYDKNGGNDLRKAWRSEDEDEDDDAEEVEPVSDMASSPPPSSSANWELVRETTRKQAPPGANISEEEERKQGFRLRRVIVPSLGQTLALDGMMKSFIDFAHNSMARSIQIQPLHFLKAELGRYGYHRHHESAWKRWRPPTILRTTATDVELQPLDLSPRRAAGIVCKDVLVWHKPSRRGQAFTPYDMQPSYSERVHLLCHVAELNLVVVGSLTGRAALLTLTRTRKRCDGVALRQGFRVDWILPRRQEEAAGLRPWATLHGIAVSPVPGPAAEGVALHARDSVVRREMPPKYRLIMHYADHTILRYEIARQADEESDLLIF</sequence>
<feature type="compositionally biased region" description="Acidic residues" evidence="1">
    <location>
        <begin position="60"/>
        <end position="82"/>
    </location>
</feature>
<dbReference type="Proteomes" id="UP001217918">
    <property type="component" value="Unassembled WGS sequence"/>
</dbReference>
<dbReference type="AlphaFoldDB" id="A0AAD9MF30"/>
<evidence type="ECO:0000313" key="2">
    <source>
        <dbReference type="EMBL" id="KAK2072645.1"/>
    </source>
</evidence>
<reference evidence="2" key="1">
    <citation type="journal article" date="2023" name="Mol. Plant Microbe Interact.">
        <title>Elucidating the Obligate Nature and Biological Capacity of an Invasive Fungal Corn Pathogen.</title>
        <authorList>
            <person name="MacCready J.S."/>
            <person name="Roggenkamp E.M."/>
            <person name="Gdanetz K."/>
            <person name="Chilvers M.I."/>
        </authorList>
    </citation>
    <scope>NUCLEOTIDE SEQUENCE</scope>
    <source>
        <strain evidence="2">PM02</strain>
    </source>
</reference>
<feature type="region of interest" description="Disordered" evidence="1">
    <location>
        <begin position="56"/>
        <end position="100"/>
    </location>
</feature>
<name>A0AAD9MF30_9PEZI</name>
<protein>
    <submittedName>
        <fullName evidence="2">Uncharacterized protein</fullName>
    </submittedName>
</protein>
<keyword evidence="3" id="KW-1185">Reference proteome</keyword>
<accession>A0AAD9MF30</accession>
<gene>
    <name evidence="2" type="ORF">P8C59_006985</name>
</gene>
<comment type="caution">
    <text evidence="2">The sequence shown here is derived from an EMBL/GenBank/DDBJ whole genome shotgun (WGS) entry which is preliminary data.</text>
</comment>
<organism evidence="2 3">
    <name type="scientific">Phyllachora maydis</name>
    <dbReference type="NCBI Taxonomy" id="1825666"/>
    <lineage>
        <taxon>Eukaryota</taxon>
        <taxon>Fungi</taxon>
        <taxon>Dikarya</taxon>
        <taxon>Ascomycota</taxon>
        <taxon>Pezizomycotina</taxon>
        <taxon>Sordariomycetes</taxon>
        <taxon>Sordariomycetidae</taxon>
        <taxon>Phyllachorales</taxon>
        <taxon>Phyllachoraceae</taxon>
        <taxon>Phyllachora</taxon>
    </lineage>
</organism>
<dbReference type="Pfam" id="PF08728">
    <property type="entry name" value="CRT10"/>
    <property type="match status" value="2"/>
</dbReference>
<feature type="region of interest" description="Disordered" evidence="1">
    <location>
        <begin position="1"/>
        <end position="23"/>
    </location>
</feature>
<feature type="region of interest" description="Disordered" evidence="1">
    <location>
        <begin position="519"/>
        <end position="573"/>
    </location>
</feature>
<feature type="compositionally biased region" description="Acidic residues" evidence="1">
    <location>
        <begin position="521"/>
        <end position="534"/>
    </location>
</feature>
<feature type="compositionally biased region" description="Basic and acidic residues" evidence="1">
    <location>
        <begin position="1"/>
        <end position="18"/>
    </location>
</feature>
<dbReference type="InterPro" id="IPR014839">
    <property type="entry name" value="Crt10"/>
</dbReference>